<sequence>MGEVVQVDDRSPLIRYNPSAAWIHSREALALDKDFELYGGKTFSQTWNANFTFSFHGTGVQIHGVNNTAPLFGPYSVILASDDGPSTTTSYTGFQSPLYSNITLPPGRYTVTLVVDGPYHVNVDHVGSVLIPRNDQD</sequence>
<dbReference type="Gene3D" id="2.60.120.260">
    <property type="entry name" value="Galactose-binding domain-like"/>
    <property type="match status" value="1"/>
</dbReference>
<proteinExistence type="predicted"/>
<evidence type="ECO:0008006" key="3">
    <source>
        <dbReference type="Google" id="ProtNLM"/>
    </source>
</evidence>
<dbReference type="Proteomes" id="UP000305067">
    <property type="component" value="Unassembled WGS sequence"/>
</dbReference>
<organism evidence="1 2">
    <name type="scientific">Pterulicium gracile</name>
    <dbReference type="NCBI Taxonomy" id="1884261"/>
    <lineage>
        <taxon>Eukaryota</taxon>
        <taxon>Fungi</taxon>
        <taxon>Dikarya</taxon>
        <taxon>Basidiomycota</taxon>
        <taxon>Agaricomycotina</taxon>
        <taxon>Agaricomycetes</taxon>
        <taxon>Agaricomycetidae</taxon>
        <taxon>Agaricales</taxon>
        <taxon>Pleurotineae</taxon>
        <taxon>Pterulaceae</taxon>
        <taxon>Pterulicium</taxon>
    </lineage>
</organism>
<dbReference type="OrthoDB" id="2564234at2759"/>
<dbReference type="AlphaFoldDB" id="A0A5C3QN93"/>
<evidence type="ECO:0000313" key="2">
    <source>
        <dbReference type="Proteomes" id="UP000305067"/>
    </source>
</evidence>
<reference evidence="1 2" key="1">
    <citation type="journal article" date="2019" name="Nat. Ecol. Evol.">
        <title>Megaphylogeny resolves global patterns of mushroom evolution.</title>
        <authorList>
            <person name="Varga T."/>
            <person name="Krizsan K."/>
            <person name="Foldi C."/>
            <person name="Dima B."/>
            <person name="Sanchez-Garcia M."/>
            <person name="Sanchez-Ramirez S."/>
            <person name="Szollosi G.J."/>
            <person name="Szarkandi J.G."/>
            <person name="Papp V."/>
            <person name="Albert L."/>
            <person name="Andreopoulos W."/>
            <person name="Angelini C."/>
            <person name="Antonin V."/>
            <person name="Barry K.W."/>
            <person name="Bougher N.L."/>
            <person name="Buchanan P."/>
            <person name="Buyck B."/>
            <person name="Bense V."/>
            <person name="Catcheside P."/>
            <person name="Chovatia M."/>
            <person name="Cooper J."/>
            <person name="Damon W."/>
            <person name="Desjardin D."/>
            <person name="Finy P."/>
            <person name="Geml J."/>
            <person name="Haridas S."/>
            <person name="Hughes K."/>
            <person name="Justo A."/>
            <person name="Karasinski D."/>
            <person name="Kautmanova I."/>
            <person name="Kiss B."/>
            <person name="Kocsube S."/>
            <person name="Kotiranta H."/>
            <person name="LaButti K.M."/>
            <person name="Lechner B.E."/>
            <person name="Liimatainen K."/>
            <person name="Lipzen A."/>
            <person name="Lukacs Z."/>
            <person name="Mihaltcheva S."/>
            <person name="Morgado L.N."/>
            <person name="Niskanen T."/>
            <person name="Noordeloos M.E."/>
            <person name="Ohm R.A."/>
            <person name="Ortiz-Santana B."/>
            <person name="Ovrebo C."/>
            <person name="Racz N."/>
            <person name="Riley R."/>
            <person name="Savchenko A."/>
            <person name="Shiryaev A."/>
            <person name="Soop K."/>
            <person name="Spirin V."/>
            <person name="Szebenyi C."/>
            <person name="Tomsovsky M."/>
            <person name="Tulloss R.E."/>
            <person name="Uehling J."/>
            <person name="Grigoriev I.V."/>
            <person name="Vagvolgyi C."/>
            <person name="Papp T."/>
            <person name="Martin F.M."/>
            <person name="Miettinen O."/>
            <person name="Hibbett D.S."/>
            <person name="Nagy L.G."/>
        </authorList>
    </citation>
    <scope>NUCLEOTIDE SEQUENCE [LARGE SCALE GENOMIC DNA]</scope>
    <source>
        <strain evidence="1 2">CBS 309.79</strain>
    </source>
</reference>
<dbReference type="EMBL" id="ML178823">
    <property type="protein sequence ID" value="TFL01981.1"/>
    <property type="molecule type" value="Genomic_DNA"/>
</dbReference>
<accession>A0A5C3QN93</accession>
<protein>
    <recommendedName>
        <fullName evidence="3">Rhamnogalacturonan lyase domain-containing protein</fullName>
    </recommendedName>
</protein>
<gene>
    <name evidence="1" type="ORF">BDV98DRAFT_592483</name>
</gene>
<keyword evidence="2" id="KW-1185">Reference proteome</keyword>
<evidence type="ECO:0000313" key="1">
    <source>
        <dbReference type="EMBL" id="TFL01981.1"/>
    </source>
</evidence>
<name>A0A5C3QN93_9AGAR</name>